<gene>
    <name evidence="3" type="ORF">UCRPC4_g01303</name>
</gene>
<dbReference type="OrthoDB" id="10256743at2759"/>
<reference evidence="3 4" key="1">
    <citation type="submission" date="2015-05" db="EMBL/GenBank/DDBJ databases">
        <title>Distinctive expansion of gene families associated with plant cell wall degradation and secondary metabolism in the genomes of grapevine trunk pathogens.</title>
        <authorList>
            <person name="Lawrence D.P."/>
            <person name="Travadon R."/>
            <person name="Rolshausen P.E."/>
            <person name="Baumgartner K."/>
        </authorList>
    </citation>
    <scope>NUCLEOTIDE SEQUENCE [LARGE SCALE GENOMIC DNA]</scope>
    <source>
        <strain evidence="3">UCRPC4</strain>
    </source>
</reference>
<sequence>MAIHPIIVNPTSTATALGAERAAHIEAWTEQATEALASISLSAAAPCATQGTSVTLSIPLDDGSHATRFPTEEVSRRFIARAPTTTNNAYGRREPIRRDSLKRREALLKGKEGSRQRRRWENDRLMNNPWAQPPSAADWEIRPTHHNSHVPYHLAPLYDEDRANKRRLEERRRRFHGGKPEDSNPASQVPKEVRAKLKHARAAKGLLQALEEDIRVFVQRWNDKQASRLEDGLHDVDSDEDEIVFVGRNGQMHDSPGRMRMQEDLRRDKLVFEASAEDRSAGFGRWLVHSIATYYGLETWSVTVGNPARREAYVAINDEKSRLTPVAPALPRPLWDV</sequence>
<dbReference type="InterPro" id="IPR036867">
    <property type="entry name" value="R3H_dom_sf"/>
</dbReference>
<reference evidence="3 4" key="2">
    <citation type="submission" date="2015-05" db="EMBL/GenBank/DDBJ databases">
        <authorList>
            <person name="Morales-Cruz A."/>
            <person name="Amrine K.C."/>
            <person name="Cantu D."/>
        </authorList>
    </citation>
    <scope>NUCLEOTIDE SEQUENCE [LARGE SCALE GENOMIC DNA]</scope>
    <source>
        <strain evidence="3">UCRPC4</strain>
    </source>
</reference>
<proteinExistence type="predicted"/>
<dbReference type="InterPro" id="IPR025952">
    <property type="entry name" value="R3H-assoc_dom"/>
</dbReference>
<dbReference type="AlphaFoldDB" id="A0A0G2GUZ3"/>
<evidence type="ECO:0000313" key="4">
    <source>
        <dbReference type="Proteomes" id="UP000053317"/>
    </source>
</evidence>
<keyword evidence="4" id="KW-1185">Reference proteome</keyword>
<dbReference type="EMBL" id="LCWF01000030">
    <property type="protein sequence ID" value="KKY27078.1"/>
    <property type="molecule type" value="Genomic_DNA"/>
</dbReference>
<dbReference type="GO" id="GO:0003676">
    <property type="term" value="F:nucleic acid binding"/>
    <property type="evidence" value="ECO:0007669"/>
    <property type="project" value="InterPro"/>
</dbReference>
<feature type="domain" description="R3H-associated N-terminal" evidence="2">
    <location>
        <begin position="93"/>
        <end position="199"/>
    </location>
</feature>
<evidence type="ECO:0000313" key="3">
    <source>
        <dbReference type="EMBL" id="KKY27078.1"/>
    </source>
</evidence>
<comment type="caution">
    <text evidence="3">The sequence shown here is derived from an EMBL/GenBank/DDBJ whole genome shotgun (WGS) entry which is preliminary data.</text>
</comment>
<dbReference type="SUPFAM" id="SSF82708">
    <property type="entry name" value="R3H domain"/>
    <property type="match status" value="1"/>
</dbReference>
<organism evidence="3 4">
    <name type="scientific">Phaeomoniella chlamydospora</name>
    <name type="common">Phaeoacremonium chlamydosporum</name>
    <dbReference type="NCBI Taxonomy" id="158046"/>
    <lineage>
        <taxon>Eukaryota</taxon>
        <taxon>Fungi</taxon>
        <taxon>Dikarya</taxon>
        <taxon>Ascomycota</taxon>
        <taxon>Pezizomycotina</taxon>
        <taxon>Eurotiomycetes</taxon>
        <taxon>Chaetothyriomycetidae</taxon>
        <taxon>Phaeomoniellales</taxon>
        <taxon>Phaeomoniellaceae</taxon>
        <taxon>Phaeomoniella</taxon>
    </lineage>
</organism>
<dbReference type="Pfam" id="PF13902">
    <property type="entry name" value="R3H-assoc"/>
    <property type="match status" value="1"/>
</dbReference>
<name>A0A0G2GUZ3_PHACM</name>
<feature type="region of interest" description="Disordered" evidence="1">
    <location>
        <begin position="172"/>
        <end position="192"/>
    </location>
</feature>
<feature type="compositionally biased region" description="Basic and acidic residues" evidence="1">
    <location>
        <begin position="172"/>
        <end position="182"/>
    </location>
</feature>
<evidence type="ECO:0000259" key="2">
    <source>
        <dbReference type="Pfam" id="PF13902"/>
    </source>
</evidence>
<dbReference type="Proteomes" id="UP000053317">
    <property type="component" value="Unassembled WGS sequence"/>
</dbReference>
<dbReference type="CDD" id="cd02325">
    <property type="entry name" value="R3H"/>
    <property type="match status" value="1"/>
</dbReference>
<protein>
    <recommendedName>
        <fullName evidence="2">R3H-associated N-terminal domain-containing protein</fullName>
    </recommendedName>
</protein>
<accession>A0A0G2GUZ3</accession>
<evidence type="ECO:0000256" key="1">
    <source>
        <dbReference type="SAM" id="MobiDB-lite"/>
    </source>
</evidence>